<evidence type="ECO:0000313" key="2">
    <source>
        <dbReference type="EMBL" id="GAA5482283.1"/>
    </source>
</evidence>
<accession>A0ABP9UR66</accession>
<comment type="caution">
    <text evidence="2">The sequence shown here is derived from an EMBL/GenBank/DDBJ whole genome shotgun (WGS) entry which is preliminary data.</text>
</comment>
<dbReference type="RefSeq" id="WP_353566429.1">
    <property type="nucleotide sequence ID" value="NZ_BAABRI010000007.1"/>
</dbReference>
<sequence length="78" mass="8728">MKRTIVDLEQDSIKALDDIASDSDTSRASVMREAVAEYIVRHKDSTHRAPVPLEGFGSLHGRLGDGLAYQQDLRSEWD</sequence>
<dbReference type="CDD" id="cd21631">
    <property type="entry name" value="RHH_CopG_NikR-like"/>
    <property type="match status" value="1"/>
</dbReference>
<dbReference type="InterPro" id="IPR002145">
    <property type="entry name" value="CopG"/>
</dbReference>
<keyword evidence="3" id="KW-1185">Reference proteome</keyword>
<evidence type="ECO:0000259" key="1">
    <source>
        <dbReference type="Pfam" id="PF01402"/>
    </source>
</evidence>
<dbReference type="EMBL" id="BAABRI010000007">
    <property type="protein sequence ID" value="GAA5482283.1"/>
    <property type="molecule type" value="Genomic_DNA"/>
</dbReference>
<dbReference type="Proteomes" id="UP001476282">
    <property type="component" value="Unassembled WGS sequence"/>
</dbReference>
<dbReference type="InterPro" id="IPR013321">
    <property type="entry name" value="Arc_rbn_hlx_hlx"/>
</dbReference>
<protein>
    <recommendedName>
        <fullName evidence="1">Ribbon-helix-helix protein CopG domain-containing protein</fullName>
    </recommendedName>
</protein>
<proteinExistence type="predicted"/>
<dbReference type="Pfam" id="PF01402">
    <property type="entry name" value="RHH_1"/>
    <property type="match status" value="1"/>
</dbReference>
<name>A0ABP9UR66_9BACT</name>
<gene>
    <name evidence="2" type="ORF">Hsar01_01501</name>
</gene>
<reference evidence="2 3" key="1">
    <citation type="submission" date="2024-02" db="EMBL/GenBank/DDBJ databases">
        <title>Haloferula sargassicola NBRC 104335.</title>
        <authorList>
            <person name="Ichikawa N."/>
            <person name="Katano-Makiyama Y."/>
            <person name="Hidaka K."/>
        </authorList>
    </citation>
    <scope>NUCLEOTIDE SEQUENCE [LARGE SCALE GENOMIC DNA]</scope>
    <source>
        <strain evidence="2 3">NBRC 104335</strain>
    </source>
</reference>
<evidence type="ECO:0000313" key="3">
    <source>
        <dbReference type="Proteomes" id="UP001476282"/>
    </source>
</evidence>
<dbReference type="Gene3D" id="1.10.1220.10">
    <property type="entry name" value="Met repressor-like"/>
    <property type="match status" value="1"/>
</dbReference>
<feature type="domain" description="Ribbon-helix-helix protein CopG" evidence="1">
    <location>
        <begin position="2"/>
        <end position="41"/>
    </location>
</feature>
<organism evidence="2 3">
    <name type="scientific">Haloferula sargassicola</name>
    <dbReference type="NCBI Taxonomy" id="490096"/>
    <lineage>
        <taxon>Bacteria</taxon>
        <taxon>Pseudomonadati</taxon>
        <taxon>Verrucomicrobiota</taxon>
        <taxon>Verrucomicrobiia</taxon>
        <taxon>Verrucomicrobiales</taxon>
        <taxon>Verrucomicrobiaceae</taxon>
        <taxon>Haloferula</taxon>
    </lineage>
</organism>